<accession>A0A0N8B6C9</accession>
<dbReference type="EMBL" id="GDIQ01035441">
    <property type="protein sequence ID" value="JAN59296.1"/>
    <property type="molecule type" value="Transcribed_RNA"/>
</dbReference>
<name>A0A0N8B6C9_9CRUS</name>
<protein>
    <submittedName>
        <fullName evidence="1">Uncharacterized protein</fullName>
    </submittedName>
</protein>
<reference evidence="1" key="1">
    <citation type="submission" date="2015-10" db="EMBL/GenBank/DDBJ databases">
        <title>EvidentialGene: Evidence-directed Construction of Complete mRNA Transcriptomes without Genomes.</title>
        <authorList>
            <person name="Gilbert D.G."/>
        </authorList>
    </citation>
    <scope>NUCLEOTIDE SEQUENCE</scope>
</reference>
<proteinExistence type="predicted"/>
<dbReference type="AlphaFoldDB" id="A0A0N8B6C9"/>
<evidence type="ECO:0000313" key="1">
    <source>
        <dbReference type="EMBL" id="JAN59296.1"/>
    </source>
</evidence>
<sequence length="118" mass="12462">MAIMGMTTIRGILPDSVSPKIPLSNEKSSSGLARNVISSSANSFPTFSSGITKCGPSCSEALIVAALWSDWNTKVMEGVILFLRDSLEIVGRGSPLAKSAISNKDMDTVLNIFLELVG</sequence>
<organism evidence="1">
    <name type="scientific">Daphnia magna</name>
    <dbReference type="NCBI Taxonomy" id="35525"/>
    <lineage>
        <taxon>Eukaryota</taxon>
        <taxon>Metazoa</taxon>
        <taxon>Ecdysozoa</taxon>
        <taxon>Arthropoda</taxon>
        <taxon>Crustacea</taxon>
        <taxon>Branchiopoda</taxon>
        <taxon>Diplostraca</taxon>
        <taxon>Cladocera</taxon>
        <taxon>Anomopoda</taxon>
        <taxon>Daphniidae</taxon>
        <taxon>Daphnia</taxon>
    </lineage>
</organism>